<reference evidence="1" key="1">
    <citation type="submission" date="2021-01" db="EMBL/GenBank/DDBJ databases">
        <authorList>
            <person name="Corre E."/>
            <person name="Pelletier E."/>
            <person name="Niang G."/>
            <person name="Scheremetjew M."/>
            <person name="Finn R."/>
            <person name="Kale V."/>
            <person name="Holt S."/>
            <person name="Cochrane G."/>
            <person name="Meng A."/>
            <person name="Brown T."/>
            <person name="Cohen L."/>
        </authorList>
    </citation>
    <scope>NUCLEOTIDE SEQUENCE</scope>
    <source>
        <strain evidence="1">CCAP 1951/1</strain>
    </source>
</reference>
<name>A0A6U4U8J9_NEODS</name>
<protein>
    <submittedName>
        <fullName evidence="1">Uncharacterized protein</fullName>
    </submittedName>
</protein>
<sequence length="155" mass="16878">MAKSKQDPPSEGADFVYEQPIVTKTSSEAAPIGDAPLTVSTMDFTAVGVCFGCSSLLHTMGWSSLMTSGLMFGAGTVLTSSVMSLSSAPPTTLREQAEMRYTQMLGTALWGVSCFGEFCSAKPHRRGLLFSSWLSLPFFLRYYNDYAARSELVKW</sequence>
<dbReference type="EMBL" id="HBGF01033549">
    <property type="protein sequence ID" value="CAD9130985.1"/>
    <property type="molecule type" value="Transcribed_RNA"/>
</dbReference>
<dbReference type="AlphaFoldDB" id="A0A6U4U8J9"/>
<gene>
    <name evidence="1" type="ORF">NDES1114_LOCUS22471</name>
    <name evidence="2" type="ORF">NDES1114_LOCUS22473</name>
</gene>
<organism evidence="1">
    <name type="scientific">Neobodo designis</name>
    <name type="common">Flagellated protozoan</name>
    <name type="synonym">Bodo designis</name>
    <dbReference type="NCBI Taxonomy" id="312471"/>
    <lineage>
        <taxon>Eukaryota</taxon>
        <taxon>Discoba</taxon>
        <taxon>Euglenozoa</taxon>
        <taxon>Kinetoplastea</taxon>
        <taxon>Metakinetoplastina</taxon>
        <taxon>Neobodonida</taxon>
        <taxon>Neobodo</taxon>
    </lineage>
</organism>
<dbReference type="EMBL" id="HBGF01033547">
    <property type="protein sequence ID" value="CAD9130982.1"/>
    <property type="molecule type" value="Transcribed_RNA"/>
</dbReference>
<evidence type="ECO:0000313" key="1">
    <source>
        <dbReference type="EMBL" id="CAD9130982.1"/>
    </source>
</evidence>
<proteinExistence type="predicted"/>
<evidence type="ECO:0000313" key="2">
    <source>
        <dbReference type="EMBL" id="CAD9130985.1"/>
    </source>
</evidence>
<accession>A0A6U4U8J9</accession>